<dbReference type="Proteomes" id="UP000008068">
    <property type="component" value="Unassembled WGS sequence"/>
</dbReference>
<keyword evidence="2" id="KW-1133">Transmembrane helix</keyword>
<feature type="transmembrane region" description="Helical" evidence="2">
    <location>
        <begin position="12"/>
        <end position="32"/>
    </location>
</feature>
<organism evidence="4">
    <name type="scientific">Caenorhabditis brenneri</name>
    <name type="common">Nematode worm</name>
    <dbReference type="NCBI Taxonomy" id="135651"/>
    <lineage>
        <taxon>Eukaryota</taxon>
        <taxon>Metazoa</taxon>
        <taxon>Ecdysozoa</taxon>
        <taxon>Nematoda</taxon>
        <taxon>Chromadorea</taxon>
        <taxon>Rhabditida</taxon>
        <taxon>Rhabditina</taxon>
        <taxon>Rhabditomorpha</taxon>
        <taxon>Rhabditoidea</taxon>
        <taxon>Rhabditidae</taxon>
        <taxon>Peloderinae</taxon>
        <taxon>Caenorhabditis</taxon>
    </lineage>
</organism>
<feature type="compositionally biased region" description="Basic and acidic residues" evidence="1">
    <location>
        <begin position="63"/>
        <end position="72"/>
    </location>
</feature>
<keyword evidence="2" id="KW-0812">Transmembrane</keyword>
<proteinExistence type="predicted"/>
<evidence type="ECO:0000256" key="2">
    <source>
        <dbReference type="SAM" id="Phobius"/>
    </source>
</evidence>
<sequence>MVSTTAPAKRECSVFFPWFALVSFQILALFHFHYFQGVLVVYTIAVLCFGGYVFYLKRKMNANKEKSEKKESTTTTDVGAAENQ</sequence>
<protein>
    <submittedName>
        <fullName evidence="3">Uncharacterized protein</fullName>
    </submittedName>
</protein>
<feature type="region of interest" description="Disordered" evidence="1">
    <location>
        <begin position="63"/>
        <end position="84"/>
    </location>
</feature>
<dbReference type="InParanoid" id="G0MDJ6"/>
<dbReference type="EMBL" id="GL379790">
    <property type="protein sequence ID" value="EGT49676.1"/>
    <property type="molecule type" value="Genomic_DNA"/>
</dbReference>
<evidence type="ECO:0000313" key="3">
    <source>
        <dbReference type="EMBL" id="EGT49676.1"/>
    </source>
</evidence>
<reference evidence="4" key="1">
    <citation type="submission" date="2011-07" db="EMBL/GenBank/DDBJ databases">
        <authorList>
            <consortium name="Caenorhabditis brenneri Sequencing and Analysis Consortium"/>
            <person name="Wilson R.K."/>
        </authorList>
    </citation>
    <scope>NUCLEOTIDE SEQUENCE [LARGE SCALE GENOMIC DNA]</scope>
    <source>
        <strain evidence="4">PB2801</strain>
    </source>
</reference>
<feature type="transmembrane region" description="Helical" evidence="2">
    <location>
        <begin position="38"/>
        <end position="56"/>
    </location>
</feature>
<evidence type="ECO:0000256" key="1">
    <source>
        <dbReference type="SAM" id="MobiDB-lite"/>
    </source>
</evidence>
<gene>
    <name evidence="3" type="ORF">CAEBREN_20289</name>
</gene>
<evidence type="ECO:0000313" key="4">
    <source>
        <dbReference type="Proteomes" id="UP000008068"/>
    </source>
</evidence>
<dbReference type="HOGENOM" id="CLU_2529462_0_0_1"/>
<accession>G0MDJ6</accession>
<dbReference type="AlphaFoldDB" id="G0MDJ6"/>
<name>G0MDJ6_CAEBE</name>
<keyword evidence="4" id="KW-1185">Reference proteome</keyword>
<keyword evidence="2" id="KW-0472">Membrane</keyword>